<comment type="caution">
    <text evidence="2">The sequence shown here is derived from an EMBL/GenBank/DDBJ whole genome shotgun (WGS) entry which is preliminary data.</text>
</comment>
<feature type="region of interest" description="Disordered" evidence="1">
    <location>
        <begin position="173"/>
        <end position="215"/>
    </location>
</feature>
<dbReference type="Pfam" id="PF16702">
    <property type="entry name" value="DUF5063"/>
    <property type="match status" value="1"/>
</dbReference>
<dbReference type="AlphaFoldDB" id="J9GIT8"/>
<reference evidence="2" key="1">
    <citation type="journal article" date="2012" name="PLoS ONE">
        <title>Gene sets for utilization of primary and secondary nutrition supplies in the distal gut of endangered iberian lynx.</title>
        <authorList>
            <person name="Alcaide M."/>
            <person name="Messina E."/>
            <person name="Richter M."/>
            <person name="Bargiela R."/>
            <person name="Peplies J."/>
            <person name="Huws S.A."/>
            <person name="Newbold C.J."/>
            <person name="Golyshin P.N."/>
            <person name="Simon M.A."/>
            <person name="Lopez G."/>
            <person name="Yakimov M.M."/>
            <person name="Ferrer M."/>
        </authorList>
    </citation>
    <scope>NUCLEOTIDE SEQUENCE</scope>
</reference>
<accession>J9GIT8</accession>
<dbReference type="Gene3D" id="1.20.120.1550">
    <property type="entry name" value="Protein of unknown function DUF5063"/>
    <property type="match status" value="1"/>
</dbReference>
<feature type="compositionally biased region" description="Basic and acidic residues" evidence="1">
    <location>
        <begin position="187"/>
        <end position="215"/>
    </location>
</feature>
<dbReference type="InterPro" id="IPR038312">
    <property type="entry name" value="DUF5063_sf"/>
</dbReference>
<dbReference type="InterPro" id="IPR032025">
    <property type="entry name" value="DUF5063"/>
</dbReference>
<gene>
    <name evidence="2" type="ORF">EVA_09971</name>
</gene>
<name>J9GIT8_9ZZZZ</name>
<evidence type="ECO:0000313" key="2">
    <source>
        <dbReference type="EMBL" id="EJX01903.1"/>
    </source>
</evidence>
<organism evidence="2">
    <name type="scientific">gut metagenome</name>
    <dbReference type="NCBI Taxonomy" id="749906"/>
    <lineage>
        <taxon>unclassified sequences</taxon>
        <taxon>metagenomes</taxon>
        <taxon>organismal metagenomes</taxon>
    </lineage>
</organism>
<feature type="compositionally biased region" description="Acidic residues" evidence="1">
    <location>
        <begin position="175"/>
        <end position="186"/>
    </location>
</feature>
<dbReference type="EMBL" id="AMCI01002765">
    <property type="protein sequence ID" value="EJX01903.1"/>
    <property type="molecule type" value="Genomic_DNA"/>
</dbReference>
<protein>
    <recommendedName>
        <fullName evidence="3">DUF5063 domain-containing protein</fullName>
    </recommendedName>
</protein>
<sequence length="215" mass="24909">MEKYSQVIFDKNTVEFVTVAAEYCAFLEQARSRRPLDFVETALKLLPLLYLKASLLPPCEPIGDEAPESFVTEEDYEYIRRSVAQVLGAKDDYLEVFLPDMVYSDTPIRQCISEDLADIYQDLKDFISVFQLGLNETMNDSLVVCVEHFREWWGQRLVNTLRALHDVRYGAGAQSDDDEHDLLEEDAFGRDGGMEDEFGLGREDEYDRKEDHPWR</sequence>
<proteinExistence type="predicted"/>
<evidence type="ECO:0000256" key="1">
    <source>
        <dbReference type="SAM" id="MobiDB-lite"/>
    </source>
</evidence>
<evidence type="ECO:0008006" key="3">
    <source>
        <dbReference type="Google" id="ProtNLM"/>
    </source>
</evidence>